<evidence type="ECO:0000256" key="2">
    <source>
        <dbReference type="ARBA" id="ARBA00022448"/>
    </source>
</evidence>
<evidence type="ECO:0000256" key="1">
    <source>
        <dbReference type="ARBA" id="ARBA00008520"/>
    </source>
</evidence>
<dbReference type="PROSITE" id="PS01037">
    <property type="entry name" value="SBP_BACTERIAL_1"/>
    <property type="match status" value="1"/>
</dbReference>
<reference evidence="5 6" key="1">
    <citation type="submission" date="2020-11" db="EMBL/GenBank/DDBJ databases">
        <title>Streptomyces spirodelae sp. nov., isolated from duckweed.</title>
        <authorList>
            <person name="Saimee Y."/>
            <person name="Duangmal K."/>
        </authorList>
    </citation>
    <scope>NUCLEOTIDE SEQUENCE [LARGE SCALE GENOMIC DNA]</scope>
    <source>
        <strain evidence="5 6">S16-07</strain>
    </source>
</reference>
<dbReference type="InterPro" id="IPR006061">
    <property type="entry name" value="SBP_1_CS"/>
</dbReference>
<dbReference type="SUPFAM" id="SSF53850">
    <property type="entry name" value="Periplasmic binding protein-like II"/>
    <property type="match status" value="1"/>
</dbReference>
<keyword evidence="3 4" id="KW-0732">Signal</keyword>
<dbReference type="Gene3D" id="3.40.190.10">
    <property type="entry name" value="Periplasmic binding protein-like II"/>
    <property type="match status" value="1"/>
</dbReference>
<dbReference type="InterPro" id="IPR006311">
    <property type="entry name" value="TAT_signal"/>
</dbReference>
<gene>
    <name evidence="5" type="ORF">ITI46_22235</name>
</gene>
<dbReference type="InterPro" id="IPR006059">
    <property type="entry name" value="SBP"/>
</dbReference>
<dbReference type="Pfam" id="PF01547">
    <property type="entry name" value="SBP_bac_1"/>
    <property type="match status" value="1"/>
</dbReference>
<comment type="similarity">
    <text evidence="1">Belongs to the bacterial solute-binding protein 1 family.</text>
</comment>
<feature type="signal peptide" evidence="4">
    <location>
        <begin position="1"/>
        <end position="20"/>
    </location>
</feature>
<keyword evidence="2" id="KW-0813">Transport</keyword>
<organism evidence="5 6">
    <name type="scientific">Streptomyces oryzae</name>
    <dbReference type="NCBI Taxonomy" id="1434886"/>
    <lineage>
        <taxon>Bacteria</taxon>
        <taxon>Bacillati</taxon>
        <taxon>Actinomycetota</taxon>
        <taxon>Actinomycetes</taxon>
        <taxon>Kitasatosporales</taxon>
        <taxon>Streptomycetaceae</taxon>
        <taxon>Streptomyces</taxon>
    </lineage>
</organism>
<dbReference type="Proteomes" id="UP001519064">
    <property type="component" value="Unassembled WGS sequence"/>
</dbReference>
<dbReference type="InterPro" id="IPR050490">
    <property type="entry name" value="Bact_solute-bd_prot1"/>
</dbReference>
<sequence length="434" mass="47139">MKTMDRRRFLGLAATGVAGAAGMTALSGCGRGPASGEVKLKLVAADYGNPGGENSSKIYWQKIADAFTKKNPDITVDVTVYSWTDIGKKLTAMVDAGNPPDIAQVDSYADWAAEGKLYKVSELLPIPVQAEFLVALAEAGEVRRVQYGLPFVASTRVLFYNKDLFKKAGLDPDEPPESWRELKSAAQALKSAGVKIPYGLPLGPEEAQGESLMWMLGNAGSYVDSVGNYTINSPENIETFKWLRDNLVAPGYTEPNPQRVDRQKMFEAFVKGDVGILNGHPTLMQQADKEHIAYGTGKLPGSSGPAEGTLGVADWMMAFNKNDKNGHREACGKFLAYVFEEKNHYAFTSQYGLLPVTTSASERMRKDEKQKKLWPFLDQLAGAEFYPVGKVSWAGTSATIKKSIGRAAMKGGDPNGVLTMLQRKAETEEESAPS</sequence>
<dbReference type="EMBL" id="JADKMA010000123">
    <property type="protein sequence ID" value="MBO8194360.1"/>
    <property type="molecule type" value="Genomic_DNA"/>
</dbReference>
<feature type="chain" id="PRO_5045284488" evidence="4">
    <location>
        <begin position="21"/>
        <end position="434"/>
    </location>
</feature>
<evidence type="ECO:0000256" key="3">
    <source>
        <dbReference type="ARBA" id="ARBA00022729"/>
    </source>
</evidence>
<name>A0ABS3XG38_9ACTN</name>
<protein>
    <submittedName>
        <fullName evidence="5">Extracellular solute-binding protein</fullName>
    </submittedName>
</protein>
<evidence type="ECO:0000313" key="6">
    <source>
        <dbReference type="Proteomes" id="UP001519064"/>
    </source>
</evidence>
<dbReference type="PANTHER" id="PTHR43649:SF30">
    <property type="entry name" value="ABC TRANSPORTER SUBSTRATE-BINDING PROTEIN"/>
    <property type="match status" value="1"/>
</dbReference>
<dbReference type="PANTHER" id="PTHR43649">
    <property type="entry name" value="ARABINOSE-BINDING PROTEIN-RELATED"/>
    <property type="match status" value="1"/>
</dbReference>
<proteinExistence type="inferred from homology"/>
<keyword evidence="6" id="KW-1185">Reference proteome</keyword>
<dbReference type="PROSITE" id="PS51318">
    <property type="entry name" value="TAT"/>
    <property type="match status" value="1"/>
</dbReference>
<dbReference type="PROSITE" id="PS51257">
    <property type="entry name" value="PROKAR_LIPOPROTEIN"/>
    <property type="match status" value="1"/>
</dbReference>
<evidence type="ECO:0000256" key="4">
    <source>
        <dbReference type="SAM" id="SignalP"/>
    </source>
</evidence>
<evidence type="ECO:0000313" key="5">
    <source>
        <dbReference type="EMBL" id="MBO8194360.1"/>
    </source>
</evidence>
<comment type="caution">
    <text evidence="5">The sequence shown here is derived from an EMBL/GenBank/DDBJ whole genome shotgun (WGS) entry which is preliminary data.</text>
</comment>
<accession>A0ABS3XG38</accession>